<proteinExistence type="predicted"/>
<comment type="caution">
    <text evidence="1">The sequence shown here is derived from an EMBL/GenBank/DDBJ whole genome shotgun (WGS) entry which is preliminary data.</text>
</comment>
<keyword evidence="2" id="KW-1185">Reference proteome</keyword>
<evidence type="ECO:0000313" key="1">
    <source>
        <dbReference type="EMBL" id="PAK77662.1"/>
    </source>
</evidence>
<accession>A0A269XWK7</accession>
<reference evidence="1 2" key="1">
    <citation type="submission" date="2017-04" db="EMBL/GenBank/DDBJ databases">
        <title>Kefir bacterial isolates.</title>
        <authorList>
            <person name="Kim Y."/>
            <person name="Blasche S."/>
            <person name="Patil K.R."/>
        </authorList>
    </citation>
    <scope>NUCLEOTIDE SEQUENCE [LARGE SCALE GENOMIC DNA]</scope>
    <source>
        <strain evidence="1 2">KR</strain>
    </source>
</reference>
<dbReference type="AlphaFoldDB" id="A0A269XWK7"/>
<protein>
    <submittedName>
        <fullName evidence="1">Uncharacterized protein</fullName>
    </submittedName>
</protein>
<sequence>MTDRKTTETPWKGLAVIGLQKDATPFSFEQTEIQEHTLIMGPTRMGMSRLVRQNDATMDVTHGK</sequence>
<gene>
    <name evidence="1" type="ORF">B8X00_10005</name>
</gene>
<name>A0A269XWK7_9PROT</name>
<organism evidence="1 2">
    <name type="scientific">Acetobacter fabarum</name>
    <dbReference type="NCBI Taxonomy" id="483199"/>
    <lineage>
        <taxon>Bacteria</taxon>
        <taxon>Pseudomonadati</taxon>
        <taxon>Pseudomonadota</taxon>
        <taxon>Alphaproteobacteria</taxon>
        <taxon>Acetobacterales</taxon>
        <taxon>Acetobacteraceae</taxon>
        <taxon>Acetobacter</taxon>
    </lineage>
</organism>
<evidence type="ECO:0000313" key="2">
    <source>
        <dbReference type="Proteomes" id="UP000216151"/>
    </source>
</evidence>
<dbReference type="Proteomes" id="UP000216151">
    <property type="component" value="Unassembled WGS sequence"/>
</dbReference>
<dbReference type="EMBL" id="NCXK01000014">
    <property type="protein sequence ID" value="PAK77662.1"/>
    <property type="molecule type" value="Genomic_DNA"/>
</dbReference>